<dbReference type="OrthoDB" id="10417301at2759"/>
<dbReference type="EMBL" id="NJET01000011">
    <property type="protein sequence ID" value="PHH66036.1"/>
    <property type="molecule type" value="Genomic_DNA"/>
</dbReference>
<dbReference type="AlphaFoldDB" id="A0A2C5YEA6"/>
<organism evidence="1 2">
    <name type="scientific">Ophiocordyceps australis</name>
    <dbReference type="NCBI Taxonomy" id="1399860"/>
    <lineage>
        <taxon>Eukaryota</taxon>
        <taxon>Fungi</taxon>
        <taxon>Dikarya</taxon>
        <taxon>Ascomycota</taxon>
        <taxon>Pezizomycotina</taxon>
        <taxon>Sordariomycetes</taxon>
        <taxon>Hypocreomycetidae</taxon>
        <taxon>Hypocreales</taxon>
        <taxon>Ophiocordycipitaceae</taxon>
        <taxon>Ophiocordyceps</taxon>
    </lineage>
</organism>
<keyword evidence="2" id="KW-1185">Reference proteome</keyword>
<evidence type="ECO:0000313" key="2">
    <source>
        <dbReference type="Proteomes" id="UP000226192"/>
    </source>
</evidence>
<evidence type="ECO:0000313" key="1">
    <source>
        <dbReference type="EMBL" id="PHH66036.1"/>
    </source>
</evidence>
<dbReference type="Proteomes" id="UP000226192">
    <property type="component" value="Unassembled WGS sequence"/>
</dbReference>
<accession>A0A2C5YEA6</accession>
<sequence>MGFSSFVIENQNPNKATVIVAGFKGPVPIQYGESHTFPVGSGYDVASEGRVLFDVSLFTPEGPLEVKPRDNFNPEKFKVFVTVQTEKTD</sequence>
<protein>
    <submittedName>
        <fullName evidence="1">Uncharacterized protein</fullName>
    </submittedName>
</protein>
<proteinExistence type="predicted"/>
<name>A0A2C5YEA6_9HYPO</name>
<comment type="caution">
    <text evidence="1">The sequence shown here is derived from an EMBL/GenBank/DDBJ whole genome shotgun (WGS) entry which is preliminary data.</text>
</comment>
<reference evidence="1 2" key="1">
    <citation type="submission" date="2017-06" db="EMBL/GenBank/DDBJ databases">
        <title>Ant-infecting Ophiocordyceps genomes reveal a high diversity of potential behavioral manipulation genes and a possible major role for enterotoxins.</title>
        <authorList>
            <person name="De Bekker C."/>
            <person name="Evans H.C."/>
            <person name="Brachmann A."/>
            <person name="Hughes D.P."/>
        </authorList>
    </citation>
    <scope>NUCLEOTIDE SEQUENCE [LARGE SCALE GENOMIC DNA]</scope>
    <source>
        <strain evidence="1 2">Map64</strain>
    </source>
</reference>
<gene>
    <name evidence="1" type="ORF">CDD81_561</name>
</gene>